<protein>
    <submittedName>
        <fullName evidence="2">Acyl-CoA dehydrogenase FadE36</fullName>
    </submittedName>
</protein>
<reference evidence="2 3" key="1">
    <citation type="submission" date="2018-06" db="EMBL/GenBank/DDBJ databases">
        <authorList>
            <consortium name="Pathogen Informatics"/>
            <person name="Doyle S."/>
        </authorList>
    </citation>
    <scope>NUCLEOTIDE SEQUENCE [LARGE SCALE GENOMIC DNA]</scope>
    <source>
        <strain evidence="2 3">NCTC4524</strain>
    </source>
</reference>
<dbReference type="Gene3D" id="3.90.1200.10">
    <property type="match status" value="1"/>
</dbReference>
<proteinExistence type="predicted"/>
<dbReference type="SUPFAM" id="SSF56112">
    <property type="entry name" value="Protein kinase-like (PK-like)"/>
    <property type="match status" value="1"/>
</dbReference>
<dbReference type="InterPro" id="IPR041726">
    <property type="entry name" value="ACAD10_11_N"/>
</dbReference>
<dbReference type="AlphaFoldDB" id="A0A378W318"/>
<dbReference type="Proteomes" id="UP000254945">
    <property type="component" value="Unassembled WGS sequence"/>
</dbReference>
<dbReference type="PANTHER" id="PTHR47829:SF1">
    <property type="entry name" value="HAD FAMILY PHOSPHATASE"/>
    <property type="match status" value="1"/>
</dbReference>
<dbReference type="CDD" id="cd05154">
    <property type="entry name" value="ACAD10_11_N-like"/>
    <property type="match status" value="1"/>
</dbReference>
<dbReference type="RefSeq" id="WP_036388913.1">
    <property type="nucleotide sequence ID" value="NZ_CP081000.1"/>
</dbReference>
<dbReference type="Pfam" id="PF01636">
    <property type="entry name" value="APH"/>
    <property type="match status" value="1"/>
</dbReference>
<sequence length="342" mass="37552">MSSPRSSADDVIGIDREAVEQWFTTAVPNVSLPLSFSLLAGGRSNLTYRVADAQGRSWVLRRPPAGPLAPGAHSMEREWRILSALEASAVPVPPTTAFCADPEVTGAAFYVMEHVGGTVIDNAKNASLLSHSARHRLGSDIIATLADLHNVDPAVVEQRPVARTRSYVGRQLDLWIRRTAGSRAPRTPEILEVHELLCRAEPPQRWNTLTHGDFRLGNILVAPTGTIEAVLDWELWTVGDPLADLGWLTAWWNIAEDDGWTPRRAASFPSVSELTSRYQQLTDRDTSDLPYYTSFALWRLACIAEGVYERYLSGVMGRPSVPLDVLAARPRELAAAARADLA</sequence>
<organism evidence="2 3">
    <name type="scientific">Mycolicibacterium senegalense</name>
    <dbReference type="NCBI Taxonomy" id="1796"/>
    <lineage>
        <taxon>Bacteria</taxon>
        <taxon>Bacillati</taxon>
        <taxon>Actinomycetota</taxon>
        <taxon>Actinomycetes</taxon>
        <taxon>Mycobacteriales</taxon>
        <taxon>Mycobacteriaceae</taxon>
        <taxon>Mycolicibacterium</taxon>
    </lineage>
</organism>
<dbReference type="EMBL" id="UGQQ01000002">
    <property type="protein sequence ID" value="SUA27425.1"/>
    <property type="molecule type" value="Genomic_DNA"/>
</dbReference>
<gene>
    <name evidence="2" type="primary">fadE36_1</name>
    <name evidence="2" type="ORF">NCTC4524_03396</name>
</gene>
<feature type="domain" description="Aminoglycoside phosphotransferase" evidence="1">
    <location>
        <begin position="37"/>
        <end position="266"/>
    </location>
</feature>
<name>A0A378W318_9MYCO</name>
<evidence type="ECO:0000313" key="3">
    <source>
        <dbReference type="Proteomes" id="UP000254945"/>
    </source>
</evidence>
<evidence type="ECO:0000313" key="2">
    <source>
        <dbReference type="EMBL" id="SUA27425.1"/>
    </source>
</evidence>
<accession>A0A378W318</accession>
<dbReference type="InterPro" id="IPR002575">
    <property type="entry name" value="Aminoglycoside_PTrfase"/>
</dbReference>
<dbReference type="InterPro" id="IPR011009">
    <property type="entry name" value="Kinase-like_dom_sf"/>
</dbReference>
<evidence type="ECO:0000259" key="1">
    <source>
        <dbReference type="Pfam" id="PF01636"/>
    </source>
</evidence>
<dbReference type="PANTHER" id="PTHR47829">
    <property type="entry name" value="HYDROLASE, PUTATIVE (AFU_ORTHOLOGUE AFUA_1G12880)-RELATED"/>
    <property type="match status" value="1"/>
</dbReference>
<dbReference type="InterPro" id="IPR052898">
    <property type="entry name" value="ACAD10-like"/>
</dbReference>
<dbReference type="Gene3D" id="3.30.200.20">
    <property type="entry name" value="Phosphorylase Kinase, domain 1"/>
    <property type="match status" value="1"/>
</dbReference>